<feature type="signal peptide" evidence="1">
    <location>
        <begin position="1"/>
        <end position="22"/>
    </location>
</feature>
<organism evidence="3 4">
    <name type="scientific">Marinomonas primoryensis</name>
    <dbReference type="NCBI Taxonomy" id="178399"/>
    <lineage>
        <taxon>Bacteria</taxon>
        <taxon>Pseudomonadati</taxon>
        <taxon>Pseudomonadota</taxon>
        <taxon>Gammaproteobacteria</taxon>
        <taxon>Oceanospirillales</taxon>
        <taxon>Oceanospirillaceae</taxon>
        <taxon>Marinomonas</taxon>
    </lineage>
</organism>
<dbReference type="Pfam" id="PF04069">
    <property type="entry name" value="OpuAC"/>
    <property type="match status" value="1"/>
</dbReference>
<sequence length="331" mass="36442">MKIMPSVLPVMLLSAFSINASAADCGSFTIADMNWNSASLIAHVDQFILNNGYQCDAELIAGDSVPTGVSMIEKGKPDVAPELWTNGIKEALDKGVAEKRLRYAGKSLIDGGEEGFWVPAYLVKKYPEMATIEGVIKHADLFVHPESDTKHAFYGCPAGWTCQITAEHLFNALKLDESGFELIDPGSGAGLAGTISKAHDRNQAWFGYYWSPTPVLGKYNMVKVDFGSGADVEEYRNCTTQPDCVSPKVTMYPPSPVQTITTESFAQREPQAFEYFAKRGFTNQQMSTLLAWMEDNQADGEAAMYHFLEQYPKTWKAWVSSDVAAKVEKAL</sequence>
<feature type="domain" description="ABC-type glycine betaine transport system substrate-binding" evidence="2">
    <location>
        <begin position="29"/>
        <end position="310"/>
    </location>
</feature>
<proteinExistence type="predicted"/>
<evidence type="ECO:0000313" key="4">
    <source>
        <dbReference type="Proteomes" id="UP000249898"/>
    </source>
</evidence>
<dbReference type="SUPFAM" id="SSF53850">
    <property type="entry name" value="Periplasmic binding protein-like II"/>
    <property type="match status" value="1"/>
</dbReference>
<evidence type="ECO:0000313" key="3">
    <source>
        <dbReference type="EMBL" id="AWX99160.1"/>
    </source>
</evidence>
<keyword evidence="1" id="KW-0732">Signal</keyword>
<protein>
    <submittedName>
        <fullName evidence="3">ABC transporter substrate-binding protein</fullName>
    </submittedName>
</protein>
<dbReference type="GO" id="GO:0043190">
    <property type="term" value="C:ATP-binding cassette (ABC) transporter complex"/>
    <property type="evidence" value="ECO:0007669"/>
    <property type="project" value="InterPro"/>
</dbReference>
<evidence type="ECO:0000259" key="2">
    <source>
        <dbReference type="Pfam" id="PF04069"/>
    </source>
</evidence>
<dbReference type="AlphaFoldDB" id="A0A2Z4PNG3"/>
<feature type="chain" id="PRO_5016395340" evidence="1">
    <location>
        <begin position="23"/>
        <end position="331"/>
    </location>
</feature>
<dbReference type="EMBL" id="CP016181">
    <property type="protein sequence ID" value="AWX99160.1"/>
    <property type="molecule type" value="Genomic_DNA"/>
</dbReference>
<dbReference type="CDD" id="cd13641">
    <property type="entry name" value="PBP2_HisX_like"/>
    <property type="match status" value="1"/>
</dbReference>
<gene>
    <name evidence="3" type="ORF">A8139_03445</name>
</gene>
<dbReference type="OrthoDB" id="9786266at2"/>
<dbReference type="GO" id="GO:0022857">
    <property type="term" value="F:transmembrane transporter activity"/>
    <property type="evidence" value="ECO:0007669"/>
    <property type="project" value="InterPro"/>
</dbReference>
<name>A0A2Z4PNG3_9GAMM</name>
<accession>A0A2Z4PNG3</accession>
<evidence type="ECO:0000256" key="1">
    <source>
        <dbReference type="SAM" id="SignalP"/>
    </source>
</evidence>
<dbReference type="Gene3D" id="3.10.105.10">
    <property type="entry name" value="Dipeptide-binding Protein, Domain 3"/>
    <property type="match status" value="1"/>
</dbReference>
<dbReference type="Proteomes" id="UP000249898">
    <property type="component" value="Chromosome"/>
</dbReference>
<reference evidence="3 4" key="1">
    <citation type="submission" date="2016-06" db="EMBL/GenBank/DDBJ databases">
        <title>The sequenced genome of the ice-adhering bacterium Marinomonas primoryensis, from Antarctica.</title>
        <authorList>
            <person name="Graham L."/>
            <person name="Vance T.D.R."/>
            <person name="Davies P.L."/>
        </authorList>
    </citation>
    <scope>NUCLEOTIDE SEQUENCE [LARGE SCALE GENOMIC DNA]</scope>
    <source>
        <strain evidence="3 4">AceL</strain>
    </source>
</reference>
<dbReference type="Gene3D" id="3.40.190.100">
    <property type="entry name" value="Glycine betaine-binding periplasmic protein, domain 2"/>
    <property type="match status" value="1"/>
</dbReference>
<dbReference type="InterPro" id="IPR007210">
    <property type="entry name" value="ABC_Gly_betaine_transp_sub-bd"/>
</dbReference>